<sequence length="146" mass="16481">MPAHFSANVRRVLNSAYPGGWFGRGGPANWPTRLPDLSCLDFFLLCHMKGLVDANPTDSDEALVARITVVAGEIWDMIGLFDNVRQSLRRRCDACIFALGHFSEKFVVPQENHACNIFYVSSFIRAMCVYHIVSLYFEQRSCSCLL</sequence>
<gene>
    <name evidence="1" type="primary">NCL1_30891</name>
    <name evidence="1" type="ORF">TNCV_3088501</name>
</gene>
<evidence type="ECO:0000313" key="1">
    <source>
        <dbReference type="EMBL" id="GFX94621.1"/>
    </source>
</evidence>
<evidence type="ECO:0000313" key="2">
    <source>
        <dbReference type="Proteomes" id="UP000887159"/>
    </source>
</evidence>
<dbReference type="GO" id="GO:0003676">
    <property type="term" value="F:nucleic acid binding"/>
    <property type="evidence" value="ECO:0007669"/>
    <property type="project" value="InterPro"/>
</dbReference>
<organism evidence="1 2">
    <name type="scientific">Trichonephila clavipes</name>
    <name type="common">Golden silk orbweaver</name>
    <name type="synonym">Nephila clavipes</name>
    <dbReference type="NCBI Taxonomy" id="2585209"/>
    <lineage>
        <taxon>Eukaryota</taxon>
        <taxon>Metazoa</taxon>
        <taxon>Ecdysozoa</taxon>
        <taxon>Arthropoda</taxon>
        <taxon>Chelicerata</taxon>
        <taxon>Arachnida</taxon>
        <taxon>Araneae</taxon>
        <taxon>Araneomorphae</taxon>
        <taxon>Entelegynae</taxon>
        <taxon>Araneoidea</taxon>
        <taxon>Nephilidae</taxon>
        <taxon>Trichonephila</taxon>
    </lineage>
</organism>
<reference evidence="1" key="1">
    <citation type="submission" date="2020-08" db="EMBL/GenBank/DDBJ databases">
        <title>Multicomponent nature underlies the extraordinary mechanical properties of spider dragline silk.</title>
        <authorList>
            <person name="Kono N."/>
            <person name="Nakamura H."/>
            <person name="Mori M."/>
            <person name="Yoshida Y."/>
            <person name="Ohtoshi R."/>
            <person name="Malay A.D."/>
            <person name="Moran D.A.P."/>
            <person name="Tomita M."/>
            <person name="Numata K."/>
            <person name="Arakawa K."/>
        </authorList>
    </citation>
    <scope>NUCLEOTIDE SEQUENCE</scope>
</reference>
<dbReference type="InterPro" id="IPR036397">
    <property type="entry name" value="RNaseH_sf"/>
</dbReference>
<dbReference type="Proteomes" id="UP000887159">
    <property type="component" value="Unassembled WGS sequence"/>
</dbReference>
<dbReference type="EMBL" id="BMAU01021178">
    <property type="protein sequence ID" value="GFX94621.1"/>
    <property type="molecule type" value="Genomic_DNA"/>
</dbReference>
<dbReference type="PANTHER" id="PTHR47326">
    <property type="entry name" value="TRANSPOSABLE ELEMENT TC3 TRANSPOSASE-LIKE PROTEIN"/>
    <property type="match status" value="1"/>
</dbReference>
<keyword evidence="2" id="KW-1185">Reference proteome</keyword>
<proteinExistence type="predicted"/>
<dbReference type="AlphaFoldDB" id="A0A8X6UVR8"/>
<comment type="caution">
    <text evidence="1">The sequence shown here is derived from an EMBL/GenBank/DDBJ whole genome shotgun (WGS) entry which is preliminary data.</text>
</comment>
<dbReference type="PANTHER" id="PTHR47326:SF1">
    <property type="entry name" value="HTH PSQ-TYPE DOMAIN-CONTAINING PROTEIN"/>
    <property type="match status" value="1"/>
</dbReference>
<name>A0A8X6UVR8_TRICX</name>
<dbReference type="Gene3D" id="3.30.420.10">
    <property type="entry name" value="Ribonuclease H-like superfamily/Ribonuclease H"/>
    <property type="match status" value="1"/>
</dbReference>
<protein>
    <submittedName>
        <fullName evidence="1">Uncharacterized protein</fullName>
    </submittedName>
</protein>
<accession>A0A8X6UVR8</accession>